<dbReference type="AlphaFoldDB" id="L1J7J5"/>
<dbReference type="EMBL" id="JH993004">
    <property type="protein sequence ID" value="EKX44501.1"/>
    <property type="molecule type" value="Genomic_DNA"/>
</dbReference>
<dbReference type="RefSeq" id="XP_005831481.1">
    <property type="nucleotide sequence ID" value="XM_005831424.1"/>
</dbReference>
<dbReference type="Proteomes" id="UP000011087">
    <property type="component" value="Unassembled WGS sequence"/>
</dbReference>
<dbReference type="EnsemblProtists" id="EKX44501">
    <property type="protein sequence ID" value="EKX44501"/>
    <property type="gene ID" value="GUITHDRAFT_152980"/>
</dbReference>
<evidence type="ECO:0000313" key="3">
    <source>
        <dbReference type="Proteomes" id="UP000011087"/>
    </source>
</evidence>
<reference evidence="1 3" key="1">
    <citation type="journal article" date="2012" name="Nature">
        <title>Algal genomes reveal evolutionary mosaicism and the fate of nucleomorphs.</title>
        <authorList>
            <consortium name="DOE Joint Genome Institute"/>
            <person name="Curtis B.A."/>
            <person name="Tanifuji G."/>
            <person name="Burki F."/>
            <person name="Gruber A."/>
            <person name="Irimia M."/>
            <person name="Maruyama S."/>
            <person name="Arias M.C."/>
            <person name="Ball S.G."/>
            <person name="Gile G.H."/>
            <person name="Hirakawa Y."/>
            <person name="Hopkins J.F."/>
            <person name="Kuo A."/>
            <person name="Rensing S.A."/>
            <person name="Schmutz J."/>
            <person name="Symeonidi A."/>
            <person name="Elias M."/>
            <person name="Eveleigh R.J."/>
            <person name="Herman E.K."/>
            <person name="Klute M.J."/>
            <person name="Nakayama T."/>
            <person name="Obornik M."/>
            <person name="Reyes-Prieto A."/>
            <person name="Armbrust E.V."/>
            <person name="Aves S.J."/>
            <person name="Beiko R.G."/>
            <person name="Coutinho P."/>
            <person name="Dacks J.B."/>
            <person name="Durnford D.G."/>
            <person name="Fast N.M."/>
            <person name="Green B.R."/>
            <person name="Grisdale C.J."/>
            <person name="Hempel F."/>
            <person name="Henrissat B."/>
            <person name="Hoppner M.P."/>
            <person name="Ishida K."/>
            <person name="Kim E."/>
            <person name="Koreny L."/>
            <person name="Kroth P.G."/>
            <person name="Liu Y."/>
            <person name="Malik S.B."/>
            <person name="Maier U.G."/>
            <person name="McRose D."/>
            <person name="Mock T."/>
            <person name="Neilson J.A."/>
            <person name="Onodera N.T."/>
            <person name="Poole A.M."/>
            <person name="Pritham E.J."/>
            <person name="Richards T.A."/>
            <person name="Rocap G."/>
            <person name="Roy S.W."/>
            <person name="Sarai C."/>
            <person name="Schaack S."/>
            <person name="Shirato S."/>
            <person name="Slamovits C.H."/>
            <person name="Spencer D.F."/>
            <person name="Suzuki S."/>
            <person name="Worden A.Z."/>
            <person name="Zauner S."/>
            <person name="Barry K."/>
            <person name="Bell C."/>
            <person name="Bharti A.K."/>
            <person name="Crow J.A."/>
            <person name="Grimwood J."/>
            <person name="Kramer R."/>
            <person name="Lindquist E."/>
            <person name="Lucas S."/>
            <person name="Salamov A."/>
            <person name="McFadden G.I."/>
            <person name="Lane C.E."/>
            <person name="Keeling P.J."/>
            <person name="Gray M.W."/>
            <person name="Grigoriev I.V."/>
            <person name="Archibald J.M."/>
        </authorList>
    </citation>
    <scope>NUCLEOTIDE SEQUENCE</scope>
    <source>
        <strain evidence="1 3">CCMP2712</strain>
    </source>
</reference>
<evidence type="ECO:0000313" key="1">
    <source>
        <dbReference type="EMBL" id="EKX44501.1"/>
    </source>
</evidence>
<reference evidence="2" key="3">
    <citation type="submission" date="2016-03" db="UniProtKB">
        <authorList>
            <consortium name="EnsemblProtists"/>
        </authorList>
    </citation>
    <scope>IDENTIFICATION</scope>
</reference>
<dbReference type="KEGG" id="gtt:GUITHDRAFT_152980"/>
<reference evidence="3" key="2">
    <citation type="submission" date="2012-11" db="EMBL/GenBank/DDBJ databases">
        <authorList>
            <person name="Kuo A."/>
            <person name="Curtis B.A."/>
            <person name="Tanifuji G."/>
            <person name="Burki F."/>
            <person name="Gruber A."/>
            <person name="Irimia M."/>
            <person name="Maruyama S."/>
            <person name="Arias M.C."/>
            <person name="Ball S.G."/>
            <person name="Gile G.H."/>
            <person name="Hirakawa Y."/>
            <person name="Hopkins J.F."/>
            <person name="Rensing S.A."/>
            <person name="Schmutz J."/>
            <person name="Symeonidi A."/>
            <person name="Elias M."/>
            <person name="Eveleigh R.J."/>
            <person name="Herman E.K."/>
            <person name="Klute M.J."/>
            <person name="Nakayama T."/>
            <person name="Obornik M."/>
            <person name="Reyes-Prieto A."/>
            <person name="Armbrust E.V."/>
            <person name="Aves S.J."/>
            <person name="Beiko R.G."/>
            <person name="Coutinho P."/>
            <person name="Dacks J.B."/>
            <person name="Durnford D.G."/>
            <person name="Fast N.M."/>
            <person name="Green B.R."/>
            <person name="Grisdale C."/>
            <person name="Hempe F."/>
            <person name="Henrissat B."/>
            <person name="Hoppner M.P."/>
            <person name="Ishida K.-I."/>
            <person name="Kim E."/>
            <person name="Koreny L."/>
            <person name="Kroth P.G."/>
            <person name="Liu Y."/>
            <person name="Malik S.-B."/>
            <person name="Maier U.G."/>
            <person name="McRose D."/>
            <person name="Mock T."/>
            <person name="Neilson J.A."/>
            <person name="Onodera N.T."/>
            <person name="Poole A.M."/>
            <person name="Pritham E.J."/>
            <person name="Richards T.A."/>
            <person name="Rocap G."/>
            <person name="Roy S.W."/>
            <person name="Sarai C."/>
            <person name="Schaack S."/>
            <person name="Shirato S."/>
            <person name="Slamovits C.H."/>
            <person name="Spencer D.F."/>
            <person name="Suzuki S."/>
            <person name="Worden A.Z."/>
            <person name="Zauner S."/>
            <person name="Barry K."/>
            <person name="Bell C."/>
            <person name="Bharti A.K."/>
            <person name="Crow J.A."/>
            <person name="Grimwood J."/>
            <person name="Kramer R."/>
            <person name="Lindquist E."/>
            <person name="Lucas S."/>
            <person name="Salamov A."/>
            <person name="McFadden G.I."/>
            <person name="Lane C.E."/>
            <person name="Keeling P.J."/>
            <person name="Gray M.W."/>
            <person name="Grigoriev I.V."/>
            <person name="Archibald J.M."/>
        </authorList>
    </citation>
    <scope>NUCLEOTIDE SEQUENCE</scope>
    <source>
        <strain evidence="3">CCMP2712</strain>
    </source>
</reference>
<organism evidence="1">
    <name type="scientific">Guillardia theta (strain CCMP2712)</name>
    <name type="common">Cryptophyte</name>
    <dbReference type="NCBI Taxonomy" id="905079"/>
    <lineage>
        <taxon>Eukaryota</taxon>
        <taxon>Cryptophyceae</taxon>
        <taxon>Pyrenomonadales</taxon>
        <taxon>Geminigeraceae</taxon>
        <taxon>Guillardia</taxon>
    </lineage>
</organism>
<accession>L1J7J5</accession>
<evidence type="ECO:0000313" key="2">
    <source>
        <dbReference type="EnsemblProtists" id="EKX44501"/>
    </source>
</evidence>
<name>L1J7J5_GUITC</name>
<protein>
    <submittedName>
        <fullName evidence="1 2">Uncharacterized protein</fullName>
    </submittedName>
</protein>
<proteinExistence type="predicted"/>
<dbReference type="PaxDb" id="55529-EKX44501"/>
<dbReference type="GeneID" id="17301229"/>
<keyword evidence="3" id="KW-1185">Reference proteome</keyword>
<sequence>MPVCPPVRESYEEGELLYVGKDVPCQVGMRVRMAPGLISHGEGTVTAIFDEEEELGCCEVVWDSDQCHVRGLHAKLGNKHSCRVGKEDLYDLVLVDEQVCPDIQLVKHNFFENGKPREHIQVVQSCKRGGKNDSEPLLE</sequence>
<gene>
    <name evidence="1" type="ORF">GUITHDRAFT_152980</name>
</gene>
<dbReference type="HOGENOM" id="CLU_1848901_0_0_1"/>